<name>A0A9P0K8L7_ACAOB</name>
<dbReference type="InterPro" id="IPR006212">
    <property type="entry name" value="Furin_repeat"/>
</dbReference>
<dbReference type="InterPro" id="IPR006211">
    <property type="entry name" value="Furin-like_Cys-rich_dom"/>
</dbReference>
<gene>
    <name evidence="2" type="ORF">ACAOBT_LOCUS8063</name>
</gene>
<organism evidence="2 3">
    <name type="scientific">Acanthoscelides obtectus</name>
    <name type="common">Bean weevil</name>
    <name type="synonym">Bruchus obtectus</name>
    <dbReference type="NCBI Taxonomy" id="200917"/>
    <lineage>
        <taxon>Eukaryota</taxon>
        <taxon>Metazoa</taxon>
        <taxon>Ecdysozoa</taxon>
        <taxon>Arthropoda</taxon>
        <taxon>Hexapoda</taxon>
        <taxon>Insecta</taxon>
        <taxon>Pterygota</taxon>
        <taxon>Neoptera</taxon>
        <taxon>Endopterygota</taxon>
        <taxon>Coleoptera</taxon>
        <taxon>Polyphaga</taxon>
        <taxon>Cucujiformia</taxon>
        <taxon>Chrysomeloidea</taxon>
        <taxon>Chrysomelidae</taxon>
        <taxon>Bruchinae</taxon>
        <taxon>Bruchini</taxon>
        <taxon>Acanthoscelides</taxon>
    </lineage>
</organism>
<feature type="domain" description="Furin-like cysteine-rich" evidence="1">
    <location>
        <begin position="65"/>
        <end position="113"/>
    </location>
</feature>
<dbReference type="CDD" id="cd00064">
    <property type="entry name" value="FU"/>
    <property type="match status" value="1"/>
</dbReference>
<evidence type="ECO:0000259" key="1">
    <source>
        <dbReference type="Pfam" id="PF00757"/>
    </source>
</evidence>
<dbReference type="Proteomes" id="UP001152888">
    <property type="component" value="Unassembled WGS sequence"/>
</dbReference>
<reference evidence="2" key="1">
    <citation type="submission" date="2022-03" db="EMBL/GenBank/DDBJ databases">
        <authorList>
            <person name="Sayadi A."/>
        </authorList>
    </citation>
    <scope>NUCLEOTIDE SEQUENCE</scope>
</reference>
<dbReference type="Pfam" id="PF00757">
    <property type="entry name" value="Furin-like"/>
    <property type="match status" value="1"/>
</dbReference>
<evidence type="ECO:0000313" key="2">
    <source>
        <dbReference type="EMBL" id="CAH1968779.1"/>
    </source>
</evidence>
<dbReference type="Gene3D" id="2.10.220.10">
    <property type="entry name" value="Hormone Receptor, Insulin-like Growth Factor Receptor 1, Chain A, domain 2"/>
    <property type="match status" value="1"/>
</dbReference>
<dbReference type="InterPro" id="IPR009030">
    <property type="entry name" value="Growth_fac_rcpt_cys_sf"/>
</dbReference>
<keyword evidence="3" id="KW-1185">Reference proteome</keyword>
<comment type="caution">
    <text evidence="2">The sequence shown here is derived from an EMBL/GenBank/DDBJ whole genome shotgun (WGS) entry which is preliminary data.</text>
</comment>
<dbReference type="AlphaFoldDB" id="A0A9P0K8L7"/>
<dbReference type="EMBL" id="CAKOFQ010006756">
    <property type="protein sequence ID" value="CAH1968779.1"/>
    <property type="molecule type" value="Genomic_DNA"/>
</dbReference>
<dbReference type="SUPFAM" id="SSF57184">
    <property type="entry name" value="Growth factor receptor domain"/>
    <property type="match status" value="1"/>
</dbReference>
<proteinExistence type="predicted"/>
<dbReference type="OrthoDB" id="7691951at2759"/>
<protein>
    <recommendedName>
        <fullName evidence="1">Furin-like cysteine-rich domain-containing protein</fullName>
    </recommendedName>
</protein>
<evidence type="ECO:0000313" key="3">
    <source>
        <dbReference type="Proteomes" id="UP001152888"/>
    </source>
</evidence>
<sequence>MSVVLDVQGFKIENNKFLAKEFCAYDGVRLCHYIFKAPFPWDLLPPPLKIQAKWLTDNYHGYCWNAMTCQVTDTEFCHKECLGCTQNFSPNHCHACKNFDDHGLCVNSCPDDNLTQILIKHKSFQPEA</sequence>
<accession>A0A9P0K8L7</accession>